<dbReference type="PANTHER" id="PTHR42699">
    <property type="match status" value="1"/>
</dbReference>
<dbReference type="InterPro" id="IPR015424">
    <property type="entry name" value="PyrdxlP-dep_Trfase"/>
</dbReference>
<accession>A0A6A6FV71</accession>
<evidence type="ECO:0000256" key="1">
    <source>
        <dbReference type="ARBA" id="ARBA00001933"/>
    </source>
</evidence>
<dbReference type="FunFam" id="3.90.1150.10:FF:000063">
    <property type="entry name" value="Probable cystathionine gamma-synthase"/>
    <property type="match status" value="1"/>
</dbReference>
<evidence type="ECO:0000256" key="2">
    <source>
        <dbReference type="ARBA" id="ARBA00022898"/>
    </source>
</evidence>
<evidence type="ECO:0000313" key="7">
    <source>
        <dbReference type="Proteomes" id="UP000799539"/>
    </source>
</evidence>
<dbReference type="AlphaFoldDB" id="A0A6A6FV71"/>
<dbReference type="EMBL" id="ML992662">
    <property type="protein sequence ID" value="KAF2217366.1"/>
    <property type="molecule type" value="Genomic_DNA"/>
</dbReference>
<dbReference type="Gene3D" id="3.90.1150.10">
    <property type="entry name" value="Aspartate Aminotransferase, domain 1"/>
    <property type="match status" value="1"/>
</dbReference>
<dbReference type="GO" id="GO:0030170">
    <property type="term" value="F:pyridoxal phosphate binding"/>
    <property type="evidence" value="ECO:0007669"/>
    <property type="project" value="InterPro"/>
</dbReference>
<sequence length="554" mass="60911">MQVQLGGSLPPGDPHGVSVSLPLWQDTVGWAYRDEKVLQKLNTGYPRFFVPRIVRVLAQQVVRHIFKHEDMICTANVEKRDELDALLVPGKAMAITCQDHLRLASGDDYFGAFVIDHSGDAKSLETHVGEGGDGTSELFAVIFKGSSSNGEPKALWQHTGYGISSRCASYWLSTATWIEVDHHPDVDMPPTISSVKAKEKLRDRIAGLLCSETHTVSDEDVWLLHTGMSAIACSAHLVSGGQKAKPGMAIFGFLYVDTFKVLSHIHGFACTLYNASDADLEQLEADLKADPRRYEALYLEFPGNPLLASPDLTRIWKLSREYGFAIVLDDTVGTAVNLDLIAHTDIICTSLTKMFSGACNAMGGSLALNPMSKYYLRFKAKMNTVYLDTYFPPDAVIMEQNSLDFSERVQKANANSELVVKLLKQHTHVEQVYYPKGSPSQSYYDCFRRRGAGYGFLLSIVFDSPASAMAFYNELDVAKGPSLGTNFTLSCAYTLLAHARELEWAAKYGVVEYLVRISVGIEDPADLVARVKKALVAAESASDGTGLAVHNRRS</sequence>
<evidence type="ECO:0000313" key="6">
    <source>
        <dbReference type="EMBL" id="KAF2217366.1"/>
    </source>
</evidence>
<name>A0A6A6FV71_9PEZI</name>
<dbReference type="InterPro" id="IPR000277">
    <property type="entry name" value="Cys/Met-Metab_PyrdxlP-dep_enz"/>
</dbReference>
<comment type="cofactor">
    <cofactor evidence="1 5">
        <name>pyridoxal 5'-phosphate</name>
        <dbReference type="ChEBI" id="CHEBI:597326"/>
    </cofactor>
</comment>
<dbReference type="GO" id="GO:0019346">
    <property type="term" value="P:transsulfuration"/>
    <property type="evidence" value="ECO:0007669"/>
    <property type="project" value="InterPro"/>
</dbReference>
<dbReference type="Proteomes" id="UP000799539">
    <property type="component" value="Unassembled WGS sequence"/>
</dbReference>
<comment type="similarity">
    <text evidence="4">Belongs to the trans-sulfuration enzymes family. MET7 subfamily.</text>
</comment>
<keyword evidence="2 5" id="KW-0663">Pyridoxal phosphate</keyword>
<dbReference type="InterPro" id="IPR015421">
    <property type="entry name" value="PyrdxlP-dep_Trfase_major"/>
</dbReference>
<dbReference type="InterPro" id="IPR051750">
    <property type="entry name" value="Trans-sulfuration_enzymes"/>
</dbReference>
<evidence type="ECO:0008006" key="8">
    <source>
        <dbReference type="Google" id="ProtNLM"/>
    </source>
</evidence>
<dbReference type="Pfam" id="PF01053">
    <property type="entry name" value="Cys_Met_Meta_PP"/>
    <property type="match status" value="1"/>
</dbReference>
<comment type="pathway">
    <text evidence="3">Amino-acid biosynthesis; L-methionine biosynthesis via de novo pathway.</text>
</comment>
<organism evidence="6 7">
    <name type="scientific">Cercospora zeae-maydis SCOH1-5</name>
    <dbReference type="NCBI Taxonomy" id="717836"/>
    <lineage>
        <taxon>Eukaryota</taxon>
        <taxon>Fungi</taxon>
        <taxon>Dikarya</taxon>
        <taxon>Ascomycota</taxon>
        <taxon>Pezizomycotina</taxon>
        <taxon>Dothideomycetes</taxon>
        <taxon>Dothideomycetidae</taxon>
        <taxon>Mycosphaerellales</taxon>
        <taxon>Mycosphaerellaceae</taxon>
        <taxon>Cercospora</taxon>
    </lineage>
</organism>
<dbReference type="SUPFAM" id="SSF53383">
    <property type="entry name" value="PLP-dependent transferases"/>
    <property type="match status" value="1"/>
</dbReference>
<dbReference type="GO" id="GO:0003962">
    <property type="term" value="F:cystathionine gamma-synthase activity"/>
    <property type="evidence" value="ECO:0007669"/>
    <property type="project" value="TreeGrafter"/>
</dbReference>
<evidence type="ECO:0000256" key="3">
    <source>
        <dbReference type="ARBA" id="ARBA00034478"/>
    </source>
</evidence>
<evidence type="ECO:0000256" key="4">
    <source>
        <dbReference type="ARBA" id="ARBA00061376"/>
    </source>
</evidence>
<keyword evidence="7" id="KW-1185">Reference proteome</keyword>
<protein>
    <recommendedName>
        <fullName evidence="8">Cystathionine gamma-synthase</fullName>
    </recommendedName>
</protein>
<reference evidence="6" key="1">
    <citation type="journal article" date="2020" name="Stud. Mycol.">
        <title>101 Dothideomycetes genomes: a test case for predicting lifestyles and emergence of pathogens.</title>
        <authorList>
            <person name="Haridas S."/>
            <person name="Albert R."/>
            <person name="Binder M."/>
            <person name="Bloem J."/>
            <person name="Labutti K."/>
            <person name="Salamov A."/>
            <person name="Andreopoulos B."/>
            <person name="Baker S."/>
            <person name="Barry K."/>
            <person name="Bills G."/>
            <person name="Bluhm B."/>
            <person name="Cannon C."/>
            <person name="Castanera R."/>
            <person name="Culley D."/>
            <person name="Daum C."/>
            <person name="Ezra D."/>
            <person name="Gonzalez J."/>
            <person name="Henrissat B."/>
            <person name="Kuo A."/>
            <person name="Liang C."/>
            <person name="Lipzen A."/>
            <person name="Lutzoni F."/>
            <person name="Magnuson J."/>
            <person name="Mondo S."/>
            <person name="Nolan M."/>
            <person name="Ohm R."/>
            <person name="Pangilinan J."/>
            <person name="Park H.-J."/>
            <person name="Ramirez L."/>
            <person name="Alfaro M."/>
            <person name="Sun H."/>
            <person name="Tritt A."/>
            <person name="Yoshinaga Y."/>
            <person name="Zwiers L.-H."/>
            <person name="Turgeon B."/>
            <person name="Goodwin S."/>
            <person name="Spatafora J."/>
            <person name="Crous P."/>
            <person name="Grigoriev I."/>
        </authorList>
    </citation>
    <scope>NUCLEOTIDE SEQUENCE</scope>
    <source>
        <strain evidence="6">SCOH1-5</strain>
    </source>
</reference>
<dbReference type="OrthoDB" id="10047078at2759"/>
<proteinExistence type="inferred from homology"/>
<dbReference type="Gene3D" id="3.40.640.10">
    <property type="entry name" value="Type I PLP-dependent aspartate aminotransferase-like (Major domain)"/>
    <property type="match status" value="1"/>
</dbReference>
<evidence type="ECO:0000256" key="5">
    <source>
        <dbReference type="RuleBase" id="RU362118"/>
    </source>
</evidence>
<gene>
    <name evidence="6" type="ORF">CERZMDRAFT_104155</name>
</gene>
<dbReference type="InterPro" id="IPR015422">
    <property type="entry name" value="PyrdxlP-dep_Trfase_small"/>
</dbReference>
<dbReference type="PANTHER" id="PTHR42699:SF1">
    <property type="entry name" value="CYSTATHIONINE GAMMA-SYNTHASE-RELATED"/>
    <property type="match status" value="1"/>
</dbReference>